<dbReference type="KEGG" id="tet:TTHERM_00433600"/>
<dbReference type="InterPro" id="IPR001461">
    <property type="entry name" value="Aspartic_peptidase_A1"/>
</dbReference>
<dbReference type="InterPro" id="IPR033121">
    <property type="entry name" value="PEPTIDASE_A1"/>
</dbReference>
<dbReference type="PROSITE" id="PS00141">
    <property type="entry name" value="ASP_PROTEASE"/>
    <property type="match status" value="1"/>
</dbReference>
<keyword evidence="4 6" id="KW-0378">Hydrolase</keyword>
<dbReference type="CDD" id="cd05471">
    <property type="entry name" value="pepsin_like"/>
    <property type="match status" value="1"/>
</dbReference>
<dbReference type="GO" id="GO:0004190">
    <property type="term" value="F:aspartic-type endopeptidase activity"/>
    <property type="evidence" value="ECO:0007669"/>
    <property type="project" value="UniProtKB-KW"/>
</dbReference>
<evidence type="ECO:0000256" key="8">
    <source>
        <dbReference type="SAM" id="SignalP"/>
    </source>
</evidence>
<dbReference type="PANTHER" id="PTHR47966">
    <property type="entry name" value="BETA-SITE APP-CLEAVING ENZYME, ISOFORM A-RELATED"/>
    <property type="match status" value="1"/>
</dbReference>
<feature type="signal peptide" evidence="8">
    <location>
        <begin position="1"/>
        <end position="28"/>
    </location>
</feature>
<dbReference type="SUPFAM" id="SSF50630">
    <property type="entry name" value="Acid proteases"/>
    <property type="match status" value="1"/>
</dbReference>
<evidence type="ECO:0000256" key="6">
    <source>
        <dbReference type="RuleBase" id="RU000454"/>
    </source>
</evidence>
<proteinExistence type="inferred from homology"/>
<feature type="domain" description="Peptidase A1" evidence="9">
    <location>
        <begin position="112"/>
        <end position="440"/>
    </location>
</feature>
<dbReference type="InterPro" id="IPR021109">
    <property type="entry name" value="Peptidase_aspartic_dom_sf"/>
</dbReference>
<evidence type="ECO:0000256" key="7">
    <source>
        <dbReference type="SAM" id="Phobius"/>
    </source>
</evidence>
<dbReference type="STRING" id="312017.Q230Z8"/>
<dbReference type="AlphaFoldDB" id="Q230Z8"/>
<dbReference type="PRINTS" id="PR00792">
    <property type="entry name" value="PEPSIN"/>
</dbReference>
<dbReference type="OrthoDB" id="15189at2759"/>
<dbReference type="Proteomes" id="UP000009168">
    <property type="component" value="Unassembled WGS sequence"/>
</dbReference>
<feature type="active site" evidence="5">
    <location>
        <position position="130"/>
    </location>
</feature>
<dbReference type="OMA" id="RAYWQVK"/>
<sequence length="494" mass="56447">MKSTYTNSIIKIILTVLIFTQSTVVAKGNLIELDLIKQQVNGQQLYNRLQREFSNPQKVKQEQDKIIKQINHKHYNDKQNELNSFQNSTENQSADQTQIPELLLRNIQNNQYIVNLYIGSQSVKQPLLIDTGSPYTLVDGVDCEKCHIQNSKNSLFDCNQSPTCKLTDKSSYELTFVQGKAQGLQVKDRVCLQSGLAQCTSNEFTFIDIYNITYSMENIEADGILGLGMIKKNPNFSFVQQLFASGQISEPSFSLYINDISFDMRYQKDISKLILGGVNMKYGVENQVMVYHSIANSDSWALNLDTVKFNDKNIKQKDSKIAIIDSGSSNIVLPREDYNYLLKYLTNDLHFICQPQNNIYLQCSCPTGEIGVFPEVKIKFAGVDQIYVLSPKDYIIQENHLCNMQISYYSSTDGSWILGDVFLRKYMSYFNIQKEQIGLILSNKKSLESREFLKDVMLILECILGSLFLGILVIYFIRMISGLKNAKDEELNFD</sequence>
<evidence type="ECO:0000256" key="4">
    <source>
        <dbReference type="ARBA" id="ARBA00022801"/>
    </source>
</evidence>
<dbReference type="EMBL" id="GG662532">
    <property type="protein sequence ID" value="EAR91141.2"/>
    <property type="molecule type" value="Genomic_DNA"/>
</dbReference>
<keyword evidence="7" id="KW-0812">Transmembrane</keyword>
<evidence type="ECO:0000256" key="5">
    <source>
        <dbReference type="PIRSR" id="PIRSR601461-1"/>
    </source>
</evidence>
<keyword evidence="8" id="KW-0732">Signal</keyword>
<keyword evidence="3 6" id="KW-0064">Aspartyl protease</keyword>
<dbReference type="PROSITE" id="PS51767">
    <property type="entry name" value="PEPTIDASE_A1"/>
    <property type="match status" value="1"/>
</dbReference>
<dbReference type="eggNOG" id="KOG1339">
    <property type="taxonomic scope" value="Eukaryota"/>
</dbReference>
<feature type="chain" id="PRO_5005693857" evidence="8">
    <location>
        <begin position="29"/>
        <end position="494"/>
    </location>
</feature>
<dbReference type="InterPro" id="IPR001969">
    <property type="entry name" value="Aspartic_peptidase_AS"/>
</dbReference>
<keyword evidence="2 6" id="KW-0645">Protease</keyword>
<comment type="similarity">
    <text evidence="1 6">Belongs to the peptidase A1 family.</text>
</comment>
<evidence type="ECO:0000259" key="9">
    <source>
        <dbReference type="PROSITE" id="PS51767"/>
    </source>
</evidence>
<dbReference type="Pfam" id="PF00026">
    <property type="entry name" value="Asp"/>
    <property type="match status" value="1"/>
</dbReference>
<feature type="transmembrane region" description="Helical" evidence="7">
    <location>
        <begin position="456"/>
        <end position="477"/>
    </location>
</feature>
<dbReference type="GO" id="GO:0006508">
    <property type="term" value="P:proteolysis"/>
    <property type="evidence" value="ECO:0007669"/>
    <property type="project" value="UniProtKB-KW"/>
</dbReference>
<feature type="active site" evidence="5">
    <location>
        <position position="325"/>
    </location>
</feature>
<evidence type="ECO:0000256" key="3">
    <source>
        <dbReference type="ARBA" id="ARBA00022750"/>
    </source>
</evidence>
<keyword evidence="11" id="KW-1185">Reference proteome</keyword>
<dbReference type="Gene3D" id="2.40.70.10">
    <property type="entry name" value="Acid Proteases"/>
    <property type="match status" value="2"/>
</dbReference>
<evidence type="ECO:0000256" key="1">
    <source>
        <dbReference type="ARBA" id="ARBA00007447"/>
    </source>
</evidence>
<dbReference type="InterPro" id="IPR034164">
    <property type="entry name" value="Pepsin-like_dom"/>
</dbReference>
<dbReference type="HOGENOM" id="CLU_552660_0_0_1"/>
<dbReference type="RefSeq" id="XP_001011386.2">
    <property type="nucleotide sequence ID" value="XM_001011386.2"/>
</dbReference>
<evidence type="ECO:0000313" key="11">
    <source>
        <dbReference type="Proteomes" id="UP000009168"/>
    </source>
</evidence>
<keyword evidence="7" id="KW-0472">Membrane</keyword>
<organism evidence="10 11">
    <name type="scientific">Tetrahymena thermophila (strain SB210)</name>
    <dbReference type="NCBI Taxonomy" id="312017"/>
    <lineage>
        <taxon>Eukaryota</taxon>
        <taxon>Sar</taxon>
        <taxon>Alveolata</taxon>
        <taxon>Ciliophora</taxon>
        <taxon>Intramacronucleata</taxon>
        <taxon>Oligohymenophorea</taxon>
        <taxon>Hymenostomatida</taxon>
        <taxon>Tetrahymenina</taxon>
        <taxon>Tetrahymenidae</taxon>
        <taxon>Tetrahymena</taxon>
    </lineage>
</organism>
<dbReference type="InParanoid" id="Q230Z8"/>
<dbReference type="GeneID" id="7841508"/>
<evidence type="ECO:0000256" key="2">
    <source>
        <dbReference type="ARBA" id="ARBA00022670"/>
    </source>
</evidence>
<keyword evidence="7" id="KW-1133">Transmembrane helix</keyword>
<name>Q230Z8_TETTS</name>
<gene>
    <name evidence="10" type="ORF">TTHERM_00433600</name>
</gene>
<dbReference type="PANTHER" id="PTHR47966:SF51">
    <property type="entry name" value="BETA-SITE APP-CLEAVING ENZYME, ISOFORM A-RELATED"/>
    <property type="match status" value="1"/>
</dbReference>
<reference evidence="11" key="1">
    <citation type="journal article" date="2006" name="PLoS Biol.">
        <title>Macronuclear genome sequence of the ciliate Tetrahymena thermophila, a model eukaryote.</title>
        <authorList>
            <person name="Eisen J.A."/>
            <person name="Coyne R.S."/>
            <person name="Wu M."/>
            <person name="Wu D."/>
            <person name="Thiagarajan M."/>
            <person name="Wortman J.R."/>
            <person name="Badger J.H."/>
            <person name="Ren Q."/>
            <person name="Amedeo P."/>
            <person name="Jones K.M."/>
            <person name="Tallon L.J."/>
            <person name="Delcher A.L."/>
            <person name="Salzberg S.L."/>
            <person name="Silva J.C."/>
            <person name="Haas B.J."/>
            <person name="Majoros W.H."/>
            <person name="Farzad M."/>
            <person name="Carlton J.M."/>
            <person name="Smith R.K. Jr."/>
            <person name="Garg J."/>
            <person name="Pearlman R.E."/>
            <person name="Karrer K.M."/>
            <person name="Sun L."/>
            <person name="Manning G."/>
            <person name="Elde N.C."/>
            <person name="Turkewitz A.P."/>
            <person name="Asai D.J."/>
            <person name="Wilkes D.E."/>
            <person name="Wang Y."/>
            <person name="Cai H."/>
            <person name="Collins K."/>
            <person name="Stewart B.A."/>
            <person name="Lee S.R."/>
            <person name="Wilamowska K."/>
            <person name="Weinberg Z."/>
            <person name="Ruzzo W.L."/>
            <person name="Wloga D."/>
            <person name="Gaertig J."/>
            <person name="Frankel J."/>
            <person name="Tsao C.-C."/>
            <person name="Gorovsky M.A."/>
            <person name="Keeling P.J."/>
            <person name="Waller R.F."/>
            <person name="Patron N.J."/>
            <person name="Cherry J.M."/>
            <person name="Stover N.A."/>
            <person name="Krieger C.J."/>
            <person name="del Toro C."/>
            <person name="Ryder H.F."/>
            <person name="Williamson S.C."/>
            <person name="Barbeau R.A."/>
            <person name="Hamilton E.P."/>
            <person name="Orias E."/>
        </authorList>
    </citation>
    <scope>NUCLEOTIDE SEQUENCE [LARGE SCALE GENOMIC DNA]</scope>
    <source>
        <strain evidence="11">SB210</strain>
    </source>
</reference>
<accession>Q230Z8</accession>
<evidence type="ECO:0000313" key="10">
    <source>
        <dbReference type="EMBL" id="EAR91141.2"/>
    </source>
</evidence>
<protein>
    <submittedName>
        <fullName evidence="10">Eukaryotic aspartyl protease</fullName>
    </submittedName>
</protein>